<name>A0ABU2WE21_9GAMM</name>
<dbReference type="GO" id="GO:0016787">
    <property type="term" value="F:hydrolase activity"/>
    <property type="evidence" value="ECO:0007669"/>
    <property type="project" value="UniProtKB-KW"/>
</dbReference>
<gene>
    <name evidence="4" type="ORF">RM530_00530</name>
</gene>
<dbReference type="SUPFAM" id="SSF56300">
    <property type="entry name" value="Metallo-dependent phosphatases"/>
    <property type="match status" value="1"/>
</dbReference>
<dbReference type="InterPro" id="IPR029052">
    <property type="entry name" value="Metallo-depent_PP-like"/>
</dbReference>
<comment type="caution">
    <text evidence="4">The sequence shown here is derived from an EMBL/GenBank/DDBJ whole genome shotgun (WGS) entry which is preliminary data.</text>
</comment>
<accession>A0ABU2WE21</accession>
<dbReference type="RefSeq" id="WP_311363246.1">
    <property type="nucleotide sequence ID" value="NZ_JAVRIC010000001.1"/>
</dbReference>
<keyword evidence="4" id="KW-0378">Hydrolase</keyword>
<dbReference type="PANTHER" id="PTHR33393">
    <property type="entry name" value="POLYGLUTAMINE SYNTHESIS ACCESSORY PROTEIN RV0574C-RELATED"/>
    <property type="match status" value="1"/>
</dbReference>
<dbReference type="Pfam" id="PF09587">
    <property type="entry name" value="PGA_cap"/>
    <property type="match status" value="1"/>
</dbReference>
<dbReference type="EC" id="3.1.-.-" evidence="4"/>
<sequence length="469" mass="50954">MKFRKPLRLTLSTGLLLGVVCLQASPLAHGASVDRAWKSAAGADDETVFAITGDSIINRRLSTFAAPGVEQMFGLIRGADAAFTNFETLIHGYDMPGAQQSGGTYMTSPRFVGEELAWAGFDLLGLANNHTNDFGVEGMRSTVAALAETDMVFSGVGENLAFARSPGYLDTRKGRVALISTSSSFPEAIAAGPQRKDLMGRPGLNPLRHVETYTVTQETYDTLIKLRGPVRYGMGGDDSGVLKFGGSNFVVGDEIGVSSRVDEKDLRELSASVRDARQQADWVVVSVHSHESADPADRTQPAEFLVEFAHAMIDSGADMVVGHGPHILRGIEVYKGKPIFYSMANFIFENDLVGFQPAENYEKTGLAHDALPGDYYSKRSKNDTVGFPASRKYWQSIVAEVVYTNERDLKEVRLHPVALGYGQPRTKRGQPYPAPDAEASQVIDDLVELCEPYGATVNYKNGVGILSWK</sequence>
<evidence type="ECO:0000256" key="2">
    <source>
        <dbReference type="SAM" id="SignalP"/>
    </source>
</evidence>
<evidence type="ECO:0000256" key="1">
    <source>
        <dbReference type="ARBA" id="ARBA00005662"/>
    </source>
</evidence>
<proteinExistence type="inferred from homology"/>
<feature type="chain" id="PRO_5045213290" evidence="2">
    <location>
        <begin position="31"/>
        <end position="469"/>
    </location>
</feature>
<comment type="similarity">
    <text evidence="1">Belongs to the CapA family.</text>
</comment>
<dbReference type="SMART" id="SM00854">
    <property type="entry name" value="PGA_cap"/>
    <property type="match status" value="1"/>
</dbReference>
<organism evidence="4 5">
    <name type="scientific">Banduia mediterranea</name>
    <dbReference type="NCBI Taxonomy" id="3075609"/>
    <lineage>
        <taxon>Bacteria</taxon>
        <taxon>Pseudomonadati</taxon>
        <taxon>Pseudomonadota</taxon>
        <taxon>Gammaproteobacteria</taxon>
        <taxon>Nevskiales</taxon>
        <taxon>Algiphilaceae</taxon>
        <taxon>Banduia</taxon>
    </lineage>
</organism>
<dbReference type="PANTHER" id="PTHR33393:SF13">
    <property type="entry name" value="PGA BIOSYNTHESIS PROTEIN CAPA"/>
    <property type="match status" value="1"/>
</dbReference>
<dbReference type="InterPro" id="IPR019079">
    <property type="entry name" value="Capsule_synth_CapA"/>
</dbReference>
<evidence type="ECO:0000259" key="3">
    <source>
        <dbReference type="SMART" id="SM00854"/>
    </source>
</evidence>
<keyword evidence="2" id="KW-0732">Signal</keyword>
<feature type="domain" description="Capsule synthesis protein CapA" evidence="3">
    <location>
        <begin position="48"/>
        <end position="350"/>
    </location>
</feature>
<dbReference type="Proteomes" id="UP001254608">
    <property type="component" value="Unassembled WGS sequence"/>
</dbReference>
<dbReference type="Gene3D" id="3.60.21.10">
    <property type="match status" value="1"/>
</dbReference>
<keyword evidence="5" id="KW-1185">Reference proteome</keyword>
<dbReference type="CDD" id="cd07381">
    <property type="entry name" value="MPP_CapA"/>
    <property type="match status" value="1"/>
</dbReference>
<feature type="signal peptide" evidence="2">
    <location>
        <begin position="1"/>
        <end position="30"/>
    </location>
</feature>
<dbReference type="EMBL" id="JAVRIC010000001">
    <property type="protein sequence ID" value="MDT0495854.1"/>
    <property type="molecule type" value="Genomic_DNA"/>
</dbReference>
<evidence type="ECO:0000313" key="4">
    <source>
        <dbReference type="EMBL" id="MDT0495854.1"/>
    </source>
</evidence>
<dbReference type="InterPro" id="IPR052169">
    <property type="entry name" value="CW_Biosynth-Accessory"/>
</dbReference>
<reference evidence="4 5" key="1">
    <citation type="submission" date="2023-09" db="EMBL/GenBank/DDBJ databases">
        <authorList>
            <person name="Rey-Velasco X."/>
        </authorList>
    </citation>
    <scope>NUCLEOTIDE SEQUENCE [LARGE SCALE GENOMIC DNA]</scope>
    <source>
        <strain evidence="4 5">W345</strain>
    </source>
</reference>
<protein>
    <submittedName>
        <fullName evidence="4">CapA family protein</fullName>
        <ecNumber evidence="4">3.1.-.-</ecNumber>
    </submittedName>
</protein>
<evidence type="ECO:0000313" key="5">
    <source>
        <dbReference type="Proteomes" id="UP001254608"/>
    </source>
</evidence>